<dbReference type="Pfam" id="PF13899">
    <property type="entry name" value="Thioredoxin_7"/>
    <property type="match status" value="1"/>
</dbReference>
<keyword evidence="1" id="KW-0676">Redox-active center</keyword>
<dbReference type="GO" id="GO:0045454">
    <property type="term" value="P:cell redox homeostasis"/>
    <property type="evidence" value="ECO:0007669"/>
    <property type="project" value="TreeGrafter"/>
</dbReference>
<evidence type="ECO:0000313" key="3">
    <source>
        <dbReference type="EMBL" id="SHF68466.1"/>
    </source>
</evidence>
<protein>
    <submittedName>
        <fullName evidence="3">Thioredoxin-like</fullName>
    </submittedName>
</protein>
<dbReference type="PANTHER" id="PTHR32234">
    <property type="entry name" value="THIOL:DISULFIDE INTERCHANGE PROTEIN DSBD"/>
    <property type="match status" value="1"/>
</dbReference>
<feature type="signal peptide" evidence="2">
    <location>
        <begin position="1"/>
        <end position="22"/>
    </location>
</feature>
<dbReference type="InterPro" id="IPR036249">
    <property type="entry name" value="Thioredoxin-like_sf"/>
</dbReference>
<keyword evidence="4" id="KW-1185">Reference proteome</keyword>
<dbReference type="GO" id="GO:0015035">
    <property type="term" value="F:protein-disulfide reductase activity"/>
    <property type="evidence" value="ECO:0007669"/>
    <property type="project" value="TreeGrafter"/>
</dbReference>
<keyword evidence="2" id="KW-0732">Signal</keyword>
<evidence type="ECO:0000313" key="4">
    <source>
        <dbReference type="Proteomes" id="UP000183945"/>
    </source>
</evidence>
<dbReference type="Gene3D" id="3.40.30.10">
    <property type="entry name" value="Glutaredoxin"/>
    <property type="match status" value="1"/>
</dbReference>
<reference evidence="4" key="1">
    <citation type="submission" date="2016-11" db="EMBL/GenBank/DDBJ databases">
        <authorList>
            <person name="Varghese N."/>
            <person name="Submissions S."/>
        </authorList>
    </citation>
    <scope>NUCLEOTIDE SEQUENCE [LARGE SCALE GENOMIC DNA]</scope>
    <source>
        <strain evidence="4">DSM 24579</strain>
    </source>
</reference>
<dbReference type="AlphaFoldDB" id="A0A1M5DNJ0"/>
<organism evidence="3 4">
    <name type="scientific">Salegentibacter echinorum</name>
    <dbReference type="NCBI Taxonomy" id="1073325"/>
    <lineage>
        <taxon>Bacteria</taxon>
        <taxon>Pseudomonadati</taxon>
        <taxon>Bacteroidota</taxon>
        <taxon>Flavobacteriia</taxon>
        <taxon>Flavobacteriales</taxon>
        <taxon>Flavobacteriaceae</taxon>
        <taxon>Salegentibacter</taxon>
    </lineage>
</organism>
<dbReference type="Proteomes" id="UP000183945">
    <property type="component" value="Unassembled WGS sequence"/>
</dbReference>
<dbReference type="PROSITE" id="PS00194">
    <property type="entry name" value="THIOREDOXIN_1"/>
    <property type="match status" value="1"/>
</dbReference>
<dbReference type="InterPro" id="IPR017937">
    <property type="entry name" value="Thioredoxin_CS"/>
</dbReference>
<evidence type="ECO:0000256" key="2">
    <source>
        <dbReference type="SAM" id="SignalP"/>
    </source>
</evidence>
<evidence type="ECO:0000256" key="1">
    <source>
        <dbReference type="ARBA" id="ARBA00023284"/>
    </source>
</evidence>
<proteinExistence type="predicted"/>
<dbReference type="PANTHER" id="PTHR32234:SF0">
    <property type="entry name" value="THIOL:DISULFIDE INTERCHANGE PROTEIN DSBD"/>
    <property type="match status" value="1"/>
</dbReference>
<feature type="chain" id="PRO_5012318957" evidence="2">
    <location>
        <begin position="23"/>
        <end position="161"/>
    </location>
</feature>
<sequence length="161" mass="19053">MKTHVLILLSALFLMPFNSSFSQEKETVNWIDFEQLSDSLAEHPRKVFIDFYADWCAPCLKMQKEVFTDPKIIKKLNEEFYAVKMNVENTDTIHFGNQKFVNERINRRNPVHQIPLLMARQKNKPFSLPAMVFMDNNFNARARYFQYLSVAQLLKILEEKS</sequence>
<dbReference type="EMBL" id="FQVT01000002">
    <property type="protein sequence ID" value="SHF68466.1"/>
    <property type="molecule type" value="Genomic_DNA"/>
</dbReference>
<accession>A0A1M5DNJ0</accession>
<name>A0A1M5DNJ0_SALEC</name>
<dbReference type="STRING" id="1073325.SAMN05444483_10240"/>
<dbReference type="RefSeq" id="WP_072876963.1">
    <property type="nucleotide sequence ID" value="NZ_FQVT01000002.1"/>
</dbReference>
<dbReference type="OrthoDB" id="9811036at2"/>
<dbReference type="SUPFAM" id="SSF52833">
    <property type="entry name" value="Thioredoxin-like"/>
    <property type="match status" value="1"/>
</dbReference>
<gene>
    <name evidence="3" type="ORF">SAMN05444483_10240</name>
</gene>